<proteinExistence type="predicted"/>
<dbReference type="GO" id="GO:0000976">
    <property type="term" value="F:transcription cis-regulatory region binding"/>
    <property type="evidence" value="ECO:0007669"/>
    <property type="project" value="TreeGrafter"/>
</dbReference>
<dbReference type="OrthoDB" id="3595338at2"/>
<keyword evidence="3" id="KW-0804">Transcription</keyword>
<dbReference type="SUPFAM" id="SSF53822">
    <property type="entry name" value="Periplasmic binding protein-like I"/>
    <property type="match status" value="1"/>
</dbReference>
<organism evidence="5 6">
    <name type="scientific">Vallicoccus soli</name>
    <dbReference type="NCBI Taxonomy" id="2339232"/>
    <lineage>
        <taxon>Bacteria</taxon>
        <taxon>Bacillati</taxon>
        <taxon>Actinomycetota</taxon>
        <taxon>Actinomycetes</taxon>
        <taxon>Motilibacterales</taxon>
        <taxon>Vallicoccaceae</taxon>
        <taxon>Vallicoccus</taxon>
    </lineage>
</organism>
<comment type="caution">
    <text evidence="5">The sequence shown here is derived from an EMBL/GenBank/DDBJ whole genome shotgun (WGS) entry which is preliminary data.</text>
</comment>
<dbReference type="InterPro" id="IPR000843">
    <property type="entry name" value="HTH_LacI"/>
</dbReference>
<protein>
    <submittedName>
        <fullName evidence="5">LacI family transcriptional regulator</fullName>
    </submittedName>
</protein>
<sequence length="359" mass="37405">MEGPHPGPAPPSPPAPAVAATLQDVARLAGVSAKTVARALNGEPNVRDATRERVARAAAALRFRPNRLARELRQGARTGAVGLVIGGLENPFYSHLAAGVERALRAEDLELVIASTDDDPERERAVVQTMLERRVRALLVVPVAEDHRYLEGERSAGTPLVFVDRPPTGLAADVVLWDNRTGVRQAVDALVAAGHRRIAVIADRIANFTARERLAAFREAARAHGLGLEPRLLVVDVHDVPAARATALRLLAAPEPPTAFFGLNNRITVGVVAALLTTGGAQAVVGFDDFDLAEALGTTVVANDPAAMGGRAGRLALARLAAGPGLPEQVLLPATLVRRGSGERGPAAAAPSRAAAALA</sequence>
<feature type="domain" description="HTH lacI-type" evidence="4">
    <location>
        <begin position="20"/>
        <end position="74"/>
    </location>
</feature>
<dbReference type="SMART" id="SM00354">
    <property type="entry name" value="HTH_LACI"/>
    <property type="match status" value="1"/>
</dbReference>
<dbReference type="CDD" id="cd06267">
    <property type="entry name" value="PBP1_LacI_sugar_binding-like"/>
    <property type="match status" value="1"/>
</dbReference>
<name>A0A3A3Z707_9ACTN</name>
<evidence type="ECO:0000313" key="6">
    <source>
        <dbReference type="Proteomes" id="UP000265614"/>
    </source>
</evidence>
<reference evidence="5 6" key="1">
    <citation type="submission" date="2018-09" db="EMBL/GenBank/DDBJ databases">
        <title>YIM 75000 draft genome.</title>
        <authorList>
            <person name="Tang S."/>
            <person name="Feng Y."/>
        </authorList>
    </citation>
    <scope>NUCLEOTIDE SEQUENCE [LARGE SCALE GENOMIC DNA]</scope>
    <source>
        <strain evidence="5 6">YIM 75000</strain>
    </source>
</reference>
<keyword evidence="6" id="KW-1185">Reference proteome</keyword>
<dbReference type="SUPFAM" id="SSF47413">
    <property type="entry name" value="lambda repressor-like DNA-binding domains"/>
    <property type="match status" value="1"/>
</dbReference>
<dbReference type="InterPro" id="IPR028082">
    <property type="entry name" value="Peripla_BP_I"/>
</dbReference>
<dbReference type="PROSITE" id="PS00356">
    <property type="entry name" value="HTH_LACI_1"/>
    <property type="match status" value="1"/>
</dbReference>
<accession>A0A3A3Z707</accession>
<dbReference type="PANTHER" id="PTHR30146">
    <property type="entry name" value="LACI-RELATED TRANSCRIPTIONAL REPRESSOR"/>
    <property type="match status" value="1"/>
</dbReference>
<evidence type="ECO:0000256" key="1">
    <source>
        <dbReference type="ARBA" id="ARBA00023015"/>
    </source>
</evidence>
<dbReference type="Proteomes" id="UP000265614">
    <property type="component" value="Unassembled WGS sequence"/>
</dbReference>
<evidence type="ECO:0000256" key="3">
    <source>
        <dbReference type="ARBA" id="ARBA00023163"/>
    </source>
</evidence>
<evidence type="ECO:0000256" key="2">
    <source>
        <dbReference type="ARBA" id="ARBA00023125"/>
    </source>
</evidence>
<dbReference type="Gene3D" id="1.10.260.40">
    <property type="entry name" value="lambda repressor-like DNA-binding domains"/>
    <property type="match status" value="1"/>
</dbReference>
<gene>
    <name evidence="5" type="ORF">D5H78_08245</name>
</gene>
<dbReference type="Pfam" id="PF13377">
    <property type="entry name" value="Peripla_BP_3"/>
    <property type="match status" value="1"/>
</dbReference>
<dbReference type="PROSITE" id="PS50932">
    <property type="entry name" value="HTH_LACI_2"/>
    <property type="match status" value="1"/>
</dbReference>
<dbReference type="InterPro" id="IPR010982">
    <property type="entry name" value="Lambda_DNA-bd_dom_sf"/>
</dbReference>
<keyword evidence="1" id="KW-0805">Transcription regulation</keyword>
<dbReference type="GO" id="GO:0003700">
    <property type="term" value="F:DNA-binding transcription factor activity"/>
    <property type="evidence" value="ECO:0007669"/>
    <property type="project" value="TreeGrafter"/>
</dbReference>
<keyword evidence="2" id="KW-0238">DNA-binding</keyword>
<dbReference type="EMBL" id="QZEZ01000003">
    <property type="protein sequence ID" value="RJK96505.1"/>
    <property type="molecule type" value="Genomic_DNA"/>
</dbReference>
<evidence type="ECO:0000313" key="5">
    <source>
        <dbReference type="EMBL" id="RJK96505.1"/>
    </source>
</evidence>
<dbReference type="PANTHER" id="PTHR30146:SF109">
    <property type="entry name" value="HTH-TYPE TRANSCRIPTIONAL REGULATOR GALS"/>
    <property type="match status" value="1"/>
</dbReference>
<dbReference type="InterPro" id="IPR046335">
    <property type="entry name" value="LacI/GalR-like_sensor"/>
</dbReference>
<dbReference type="AlphaFoldDB" id="A0A3A3Z707"/>
<dbReference type="Gene3D" id="3.40.50.2300">
    <property type="match status" value="2"/>
</dbReference>
<evidence type="ECO:0000259" key="4">
    <source>
        <dbReference type="PROSITE" id="PS50932"/>
    </source>
</evidence>
<dbReference type="Pfam" id="PF00356">
    <property type="entry name" value="LacI"/>
    <property type="match status" value="1"/>
</dbReference>